<dbReference type="Gene3D" id="1.10.287.1080">
    <property type="entry name" value="MazG-like"/>
    <property type="match status" value="1"/>
</dbReference>
<dbReference type="EMBL" id="LFEH01000033">
    <property type="protein sequence ID" value="KMS79581.1"/>
    <property type="molecule type" value="Genomic_DNA"/>
</dbReference>
<dbReference type="InterPro" id="IPR021130">
    <property type="entry name" value="PRib-ATP_PPHydrolase-like"/>
</dbReference>
<dbReference type="SUPFAM" id="SSF101386">
    <property type="entry name" value="all-alpha NTP pyrophosphatases"/>
    <property type="match status" value="1"/>
</dbReference>
<reference evidence="1 2" key="1">
    <citation type="submission" date="2015-06" db="EMBL/GenBank/DDBJ databases">
        <title>Draft genome sequence of Streptomyces leeuwenhoekii C58, which produces the novel lasso peptide, chaxapeptin.</title>
        <authorList>
            <person name="Yi Y."/>
            <person name="Hai D."/>
            <person name="Jaspars M."/>
            <person name="Sheng H."/>
            <person name="Rateb M.E."/>
            <person name="Bull A."/>
            <person name="Goodfellow M."/>
            <person name="Asenjo J.A."/>
            <person name="Ebel R."/>
        </authorList>
    </citation>
    <scope>NUCLEOTIDE SEQUENCE [LARGE SCALE GENOMIC DNA]</scope>
    <source>
        <strain evidence="1 2">C58</strain>
    </source>
</reference>
<sequence>MPVFRLVGWLDRQNGRSEQEISLRLLKLGEEAGEVAQAWIGTVGQNPRKGVTHTREDVADELCDVIITAMVALVSIAEGNPDDILAAKLAKVEKRAAAAEGGAR</sequence>
<proteinExistence type="predicted"/>
<dbReference type="InterPro" id="IPR044548">
    <property type="entry name" value="AF0060_NTP-PPase_MazG-like"/>
</dbReference>
<organism evidence="1 2">
    <name type="scientific">Streptomyces leeuwenhoekii</name>
    <dbReference type="NCBI Taxonomy" id="1437453"/>
    <lineage>
        <taxon>Bacteria</taxon>
        <taxon>Bacillati</taxon>
        <taxon>Actinomycetota</taxon>
        <taxon>Actinomycetes</taxon>
        <taxon>Kitasatosporales</taxon>
        <taxon>Streptomycetaceae</taxon>
        <taxon>Streptomyces</taxon>
    </lineage>
</organism>
<comment type="caution">
    <text evidence="1">The sequence shown here is derived from an EMBL/GenBank/DDBJ whole genome shotgun (WGS) entry which is preliminary data.</text>
</comment>
<keyword evidence="2" id="KW-1185">Reference proteome</keyword>
<dbReference type="CDD" id="cd11533">
    <property type="entry name" value="NTP-PPase_Af0060_like"/>
    <property type="match status" value="1"/>
</dbReference>
<name>A0ABR5I022_STRLW</name>
<gene>
    <name evidence="1" type="ORF">ACH49_12065</name>
</gene>
<accession>A0ABR5I022</accession>
<dbReference type="Proteomes" id="UP000037274">
    <property type="component" value="Unassembled WGS sequence"/>
</dbReference>
<dbReference type="Pfam" id="PF01503">
    <property type="entry name" value="PRA-PH"/>
    <property type="match status" value="1"/>
</dbReference>
<evidence type="ECO:0000313" key="2">
    <source>
        <dbReference type="Proteomes" id="UP000037274"/>
    </source>
</evidence>
<evidence type="ECO:0000313" key="1">
    <source>
        <dbReference type="EMBL" id="KMS79581.1"/>
    </source>
</evidence>
<protein>
    <recommendedName>
        <fullName evidence="3">NTP pyrophosphohydrolase MazG putative catalytic core domain-containing protein</fullName>
    </recommendedName>
</protein>
<evidence type="ECO:0008006" key="3">
    <source>
        <dbReference type="Google" id="ProtNLM"/>
    </source>
</evidence>